<dbReference type="InterPro" id="IPR029063">
    <property type="entry name" value="SAM-dependent_MTases_sf"/>
</dbReference>
<gene>
    <name evidence="4" type="ORF">E4650_08310</name>
</gene>
<dbReference type="GO" id="GO:0003677">
    <property type="term" value="F:DNA binding"/>
    <property type="evidence" value="ECO:0007669"/>
    <property type="project" value="UniProtKB-KW"/>
</dbReference>
<dbReference type="Pfam" id="PF13411">
    <property type="entry name" value="MerR_1"/>
    <property type="match status" value="1"/>
</dbReference>
<dbReference type="OrthoDB" id="9791488at2"/>
<evidence type="ECO:0000259" key="3">
    <source>
        <dbReference type="SMART" id="SM00422"/>
    </source>
</evidence>
<dbReference type="InterPro" id="IPR000551">
    <property type="entry name" value="MerR-type_HTH_dom"/>
</dbReference>
<dbReference type="GO" id="GO:0003700">
    <property type="term" value="F:DNA-binding transcription factor activity"/>
    <property type="evidence" value="ECO:0007669"/>
    <property type="project" value="InterPro"/>
</dbReference>
<dbReference type="InterPro" id="IPR025714">
    <property type="entry name" value="Methyltranfer_dom"/>
</dbReference>
<accession>A0A4Z0VZU9</accession>
<comment type="caution">
    <text evidence="4">The sequence shown here is derived from an EMBL/GenBank/DDBJ whole genome shotgun (WGS) entry which is preliminary data.</text>
</comment>
<dbReference type="Gene3D" id="3.40.50.150">
    <property type="entry name" value="Vaccinia Virus protein VP39"/>
    <property type="match status" value="1"/>
</dbReference>
<proteinExistence type="predicted"/>
<keyword evidence="1" id="KW-0238">DNA-binding</keyword>
<feature type="coiled-coil region" evidence="2">
    <location>
        <begin position="95"/>
        <end position="133"/>
    </location>
</feature>
<dbReference type="AlphaFoldDB" id="A0A4Z0VZU9"/>
<evidence type="ECO:0000256" key="2">
    <source>
        <dbReference type="SAM" id="Coils"/>
    </source>
</evidence>
<dbReference type="SUPFAM" id="SSF46955">
    <property type="entry name" value="Putative DNA-binding domain"/>
    <property type="match status" value="1"/>
</dbReference>
<dbReference type="Proteomes" id="UP000297288">
    <property type="component" value="Unassembled WGS sequence"/>
</dbReference>
<feature type="domain" description="HTH merR-type" evidence="3">
    <location>
        <begin position="10"/>
        <end position="77"/>
    </location>
</feature>
<dbReference type="InterPro" id="IPR009061">
    <property type="entry name" value="DNA-bd_dom_put_sf"/>
</dbReference>
<name>A0A4Z0VZU9_9BACT</name>
<evidence type="ECO:0000256" key="1">
    <source>
        <dbReference type="ARBA" id="ARBA00023125"/>
    </source>
</evidence>
<dbReference type="Pfam" id="PF13847">
    <property type="entry name" value="Methyltransf_31"/>
    <property type="match status" value="1"/>
</dbReference>
<protein>
    <submittedName>
        <fullName evidence="4">MerR family transcriptional regulator</fullName>
    </submittedName>
</protein>
<dbReference type="EMBL" id="SRME01000005">
    <property type="protein sequence ID" value="TGG87297.1"/>
    <property type="molecule type" value="Genomic_DNA"/>
</dbReference>
<evidence type="ECO:0000313" key="5">
    <source>
        <dbReference type="Proteomes" id="UP000297288"/>
    </source>
</evidence>
<dbReference type="CDD" id="cd02440">
    <property type="entry name" value="AdoMet_MTases"/>
    <property type="match status" value="1"/>
</dbReference>
<organism evidence="4 5">
    <name type="scientific">Geotoga petraea</name>
    <dbReference type="NCBI Taxonomy" id="28234"/>
    <lineage>
        <taxon>Bacteria</taxon>
        <taxon>Thermotogati</taxon>
        <taxon>Thermotogota</taxon>
        <taxon>Thermotogae</taxon>
        <taxon>Petrotogales</taxon>
        <taxon>Petrotogaceae</taxon>
        <taxon>Geotoga</taxon>
    </lineage>
</organism>
<evidence type="ECO:0000313" key="4">
    <source>
        <dbReference type="EMBL" id="TGG87297.1"/>
    </source>
</evidence>
<keyword evidence="2" id="KW-0175">Coiled coil</keyword>
<dbReference type="PANTHER" id="PTHR30204:SF96">
    <property type="entry name" value="CHROMOSOME-ANCHORING PROTEIN RACA"/>
    <property type="match status" value="1"/>
</dbReference>
<reference evidence="4 5" key="1">
    <citation type="submission" date="2019-04" db="EMBL/GenBank/DDBJ databases">
        <title>Draft genome sequence data and analysis of a Fermenting Bacterium, Geotoga petraea strain HO-Geo1, isolated from heavy-oil petroleum reservoir in Russia.</title>
        <authorList>
            <person name="Grouzdev D.S."/>
            <person name="Semenova E.M."/>
            <person name="Sokolova D.S."/>
            <person name="Tourova T.P."/>
            <person name="Poltaraus A.B."/>
            <person name="Nazina T.N."/>
        </authorList>
    </citation>
    <scope>NUCLEOTIDE SEQUENCE [LARGE SCALE GENOMIC DNA]</scope>
    <source>
        <strain evidence="4 5">HO-Geo1</strain>
    </source>
</reference>
<dbReference type="SUPFAM" id="SSF53335">
    <property type="entry name" value="S-adenosyl-L-methionine-dependent methyltransferases"/>
    <property type="match status" value="1"/>
</dbReference>
<dbReference type="InterPro" id="IPR047057">
    <property type="entry name" value="MerR_fam"/>
</dbReference>
<dbReference type="Gene3D" id="1.10.1660.10">
    <property type="match status" value="1"/>
</dbReference>
<sequence>MLMNLWGWNMKIGKFAKNNNLTIDTVRYYVELGLLLPEKVNNQFSFDEKCQKDLEEIISLKNMRFSISQIQSIFSVRRFTKIINDDELNYYVSFFENKKNELLKEKKEIDKSIKNIENKIVEIKNNYKEKNVEFGIPVIFIQNFSCPNCNKQLNLVKGNIENNQLFNGEFNCECGYKAEVIDGILVTGTAETSTPKNLEKDNPGNIFVKKTNMSFANLIYKGMSWIYKRLNQTDLSDKIILEIGTGSGFFLKKLIDSLDERSVYIAIDNNLEFLKSTKKYLQAIGKKANIIFIACDFKDIPLKNDMADILLDVYGTADDSLDKDFYPIRDTKHLLKKNGVWYGTYIHFNDNSKTLNTINKKAREKYKSDFIKKSFSKNGFNEQEVSFLGKATKYGESEPFIVDGDTVYHWGFVCRKL</sequence>
<dbReference type="SMART" id="SM00422">
    <property type="entry name" value="HTH_MERR"/>
    <property type="match status" value="1"/>
</dbReference>
<dbReference type="PANTHER" id="PTHR30204">
    <property type="entry name" value="REDOX-CYCLING DRUG-SENSING TRANSCRIPTIONAL ACTIVATOR SOXR"/>
    <property type="match status" value="1"/>
</dbReference>